<keyword evidence="2" id="KW-1185">Reference proteome</keyword>
<name>A0ABU0FAR4_9HYPH</name>
<evidence type="ECO:0000313" key="1">
    <source>
        <dbReference type="EMBL" id="MDQ0391125.1"/>
    </source>
</evidence>
<evidence type="ECO:0000313" key="2">
    <source>
        <dbReference type="Proteomes" id="UP001237448"/>
    </source>
</evidence>
<gene>
    <name evidence="1" type="ORF">J3R73_000917</name>
</gene>
<protein>
    <submittedName>
        <fullName evidence="1">Uncharacterized protein</fullName>
    </submittedName>
</protein>
<sequence length="148" mass="15819">MKYALLSNGVVDNIAYESFPGYVEASDMVFGGFTQNGDGTFSPPAIPAALLPTLDDVKAECKRRILAVASLEAQSNINGYVNNINAMVATGGTLTTDEHADLLLFNRAMRWIAAMRTACPALVGVADYTADSHWPALDADLAAFAQRF</sequence>
<reference evidence="1 2" key="1">
    <citation type="submission" date="2023-07" db="EMBL/GenBank/DDBJ databases">
        <title>Genomic Encyclopedia of Type Strains, Phase IV (KMG-IV): sequencing the most valuable type-strain genomes for metagenomic binning, comparative biology and taxonomic classification.</title>
        <authorList>
            <person name="Goeker M."/>
        </authorList>
    </citation>
    <scope>NUCLEOTIDE SEQUENCE [LARGE SCALE GENOMIC DNA]</scope>
    <source>
        <strain evidence="1 2">DSM 5896</strain>
    </source>
</reference>
<comment type="caution">
    <text evidence="1">The sequence shown here is derived from an EMBL/GenBank/DDBJ whole genome shotgun (WGS) entry which is preliminary data.</text>
</comment>
<dbReference type="EMBL" id="JAUSVK010000001">
    <property type="protein sequence ID" value="MDQ0391125.1"/>
    <property type="molecule type" value="Genomic_DNA"/>
</dbReference>
<organism evidence="1 2">
    <name type="scientific">Labrys monachus</name>
    <dbReference type="NCBI Taxonomy" id="217067"/>
    <lineage>
        <taxon>Bacteria</taxon>
        <taxon>Pseudomonadati</taxon>
        <taxon>Pseudomonadota</taxon>
        <taxon>Alphaproteobacteria</taxon>
        <taxon>Hyphomicrobiales</taxon>
        <taxon>Xanthobacteraceae</taxon>
        <taxon>Labrys</taxon>
    </lineage>
</organism>
<accession>A0ABU0FAR4</accession>
<dbReference type="RefSeq" id="WP_307422960.1">
    <property type="nucleotide sequence ID" value="NZ_JAUSVK010000001.1"/>
</dbReference>
<proteinExistence type="predicted"/>
<dbReference type="Proteomes" id="UP001237448">
    <property type="component" value="Unassembled WGS sequence"/>
</dbReference>